<accession>A0ACD4NNB6</accession>
<reference evidence="1" key="1">
    <citation type="submission" date="2022-11" db="EMBL/GenBank/DDBJ databases">
        <title>beta-Carotene-producing bacterium, Jeongeuplla avenae sp. nov., alleviates the salt stress of Arabidopsis seedlings.</title>
        <authorList>
            <person name="Jiang L."/>
            <person name="Lee J."/>
        </authorList>
    </citation>
    <scope>NUCLEOTIDE SEQUENCE</scope>
    <source>
        <strain evidence="1">DY_R2A_6</strain>
    </source>
</reference>
<dbReference type="EMBL" id="CP113520">
    <property type="protein sequence ID" value="WAJ28420.1"/>
    <property type="molecule type" value="Genomic_DNA"/>
</dbReference>
<sequence>MLGDTAGVRDEVGFLLVHQRYADRFFPGTSVLHTRLRYVLFVPWILERLKAQSDGVRFLDALRAEETALAERLKGESYGVIGRLMLPDASNQPPSYVYWTALAKWGLLDPKPTGRTWSRADIGALIAAARGKGPRDDDGRPLATSVWPVAELPSPPEGWDSGEPLGFDLLPRERRHLAKLIRATRCPHDPDARSLLALLAGSDVADAEACWDPTVLDIAGRHRAALERAGRAASLAAIGRGVYAALVERQKERDGRAVGRRHRDALSDVLARHAERAVTLDADLLIADLQPDLPCRVEEVLRHTLTWLRGSGNRASQLLDVYRRAEIKRKGARARLAEEQSGIDRRIEWNADEHPAAEPLHYRWGQVRLMLQDLEGA</sequence>
<proteinExistence type="predicted"/>
<gene>
    <name evidence="1" type="ORF">OXU80_27020</name>
</gene>
<keyword evidence="2" id="KW-1185">Reference proteome</keyword>
<evidence type="ECO:0000313" key="1">
    <source>
        <dbReference type="EMBL" id="WAJ28420.1"/>
    </source>
</evidence>
<protein>
    <submittedName>
        <fullName evidence="1">DUF6361 family protein</fullName>
    </submittedName>
</protein>
<name>A0ACD4NNB6_9HYPH</name>
<dbReference type="Proteomes" id="UP001163223">
    <property type="component" value="Chromosome"/>
</dbReference>
<evidence type="ECO:0000313" key="2">
    <source>
        <dbReference type="Proteomes" id="UP001163223"/>
    </source>
</evidence>
<organism evidence="1 2">
    <name type="scientific">Antarcticirhabdus aurantiaca</name>
    <dbReference type="NCBI Taxonomy" id="2606717"/>
    <lineage>
        <taxon>Bacteria</taxon>
        <taxon>Pseudomonadati</taxon>
        <taxon>Pseudomonadota</taxon>
        <taxon>Alphaproteobacteria</taxon>
        <taxon>Hyphomicrobiales</taxon>
        <taxon>Aurantimonadaceae</taxon>
        <taxon>Antarcticirhabdus</taxon>
    </lineage>
</organism>